<dbReference type="EMBL" id="WHJE01000001">
    <property type="protein sequence ID" value="KAE8766062.1"/>
    <property type="molecule type" value="Genomic_DNA"/>
</dbReference>
<evidence type="ECO:0000313" key="2">
    <source>
        <dbReference type="Proteomes" id="UP000451860"/>
    </source>
</evidence>
<organism evidence="1 2">
    <name type="scientific">Georgenia thermotolerans</name>
    <dbReference type="NCBI Taxonomy" id="527326"/>
    <lineage>
        <taxon>Bacteria</taxon>
        <taxon>Bacillati</taxon>
        <taxon>Actinomycetota</taxon>
        <taxon>Actinomycetes</taxon>
        <taxon>Micrococcales</taxon>
        <taxon>Bogoriellaceae</taxon>
        <taxon>Georgenia</taxon>
    </lineage>
</organism>
<name>A0A7J5UUW0_9MICO</name>
<keyword evidence="2" id="KW-1185">Reference proteome</keyword>
<evidence type="ECO:0000313" key="1">
    <source>
        <dbReference type="EMBL" id="KAE8766062.1"/>
    </source>
</evidence>
<accession>A0A7J5UUW0</accession>
<reference evidence="1 2" key="1">
    <citation type="submission" date="2019-10" db="EMBL/GenBank/DDBJ databases">
        <title>Georgenia wutianyii sp. nov. and Georgenia yuyongxinii sp. nov. isolated from plateau pika (Ochotona curzoniae) in the Qinghai-Tibet plateau of China.</title>
        <authorList>
            <person name="Tian Z."/>
        </authorList>
    </citation>
    <scope>NUCLEOTIDE SEQUENCE [LARGE SCALE GENOMIC DNA]</scope>
    <source>
        <strain evidence="1 2">DSM 21501</strain>
    </source>
</reference>
<proteinExistence type="predicted"/>
<comment type="caution">
    <text evidence="1">The sequence shown here is derived from an EMBL/GenBank/DDBJ whole genome shotgun (WGS) entry which is preliminary data.</text>
</comment>
<dbReference type="AlphaFoldDB" id="A0A7J5UUW0"/>
<sequence length="65" mass="7099">MTAPRWGNPVGDGYAEHLFTVTFEDEVTVATDGGGRVTVPRSFEASWPAGPGVFFRATLDGVRWR</sequence>
<dbReference type="OrthoDB" id="3671061at2"/>
<dbReference type="Proteomes" id="UP000451860">
    <property type="component" value="Unassembled WGS sequence"/>
</dbReference>
<gene>
    <name evidence="1" type="ORF">GB883_00005</name>
</gene>
<protein>
    <submittedName>
        <fullName evidence="1">Uncharacterized protein</fullName>
    </submittedName>
</protein>